<dbReference type="Proteomes" id="UP001327560">
    <property type="component" value="Chromosome 4"/>
</dbReference>
<keyword evidence="1" id="KW-0812">Transmembrane</keyword>
<evidence type="ECO:0000256" key="1">
    <source>
        <dbReference type="SAM" id="Phobius"/>
    </source>
</evidence>
<dbReference type="EMBL" id="CP136893">
    <property type="protein sequence ID" value="WOL03347.1"/>
    <property type="molecule type" value="Genomic_DNA"/>
</dbReference>
<feature type="signal peptide" evidence="2">
    <location>
        <begin position="1"/>
        <end position="20"/>
    </location>
</feature>
<accession>A0AAQ3KB89</accession>
<protein>
    <submittedName>
        <fullName evidence="3">Uncharacterized protein</fullName>
    </submittedName>
</protein>
<dbReference type="PANTHER" id="PTHR36336:SF1">
    <property type="entry name" value="OS09G0560400 PROTEIN"/>
    <property type="match status" value="1"/>
</dbReference>
<keyword evidence="1" id="KW-0472">Membrane</keyword>
<organism evidence="3 4">
    <name type="scientific">Canna indica</name>
    <name type="common">Indian-shot</name>
    <dbReference type="NCBI Taxonomy" id="4628"/>
    <lineage>
        <taxon>Eukaryota</taxon>
        <taxon>Viridiplantae</taxon>
        <taxon>Streptophyta</taxon>
        <taxon>Embryophyta</taxon>
        <taxon>Tracheophyta</taxon>
        <taxon>Spermatophyta</taxon>
        <taxon>Magnoliopsida</taxon>
        <taxon>Liliopsida</taxon>
        <taxon>Zingiberales</taxon>
        <taxon>Cannaceae</taxon>
        <taxon>Canna</taxon>
    </lineage>
</organism>
<proteinExistence type="predicted"/>
<name>A0AAQ3KB89_9LILI</name>
<dbReference type="AlphaFoldDB" id="A0AAQ3KB89"/>
<dbReference type="PANTHER" id="PTHR36336">
    <property type="entry name" value="OS09G0560400 PROTEIN"/>
    <property type="match status" value="1"/>
</dbReference>
<feature type="transmembrane region" description="Helical" evidence="1">
    <location>
        <begin position="165"/>
        <end position="187"/>
    </location>
</feature>
<reference evidence="3 4" key="1">
    <citation type="submission" date="2023-10" db="EMBL/GenBank/DDBJ databases">
        <title>Chromosome-scale genome assembly provides insights into flower coloration mechanisms of Canna indica.</title>
        <authorList>
            <person name="Li C."/>
        </authorList>
    </citation>
    <scope>NUCLEOTIDE SEQUENCE [LARGE SCALE GENOMIC DNA]</scope>
    <source>
        <tissue evidence="3">Flower</tissue>
    </source>
</reference>
<keyword evidence="2" id="KW-0732">Signal</keyword>
<keyword evidence="4" id="KW-1185">Reference proteome</keyword>
<evidence type="ECO:0000313" key="3">
    <source>
        <dbReference type="EMBL" id="WOL03347.1"/>
    </source>
</evidence>
<evidence type="ECO:0000313" key="4">
    <source>
        <dbReference type="Proteomes" id="UP001327560"/>
    </source>
</evidence>
<gene>
    <name evidence="3" type="ORF">Cni_G12067</name>
</gene>
<keyword evidence="1" id="KW-1133">Transmembrane helix</keyword>
<sequence>MGSHFAAASMTCWMVALALASSWDVAVALGAGKEEKDEMGGGRLLLAFTETKGNVSFRCSPSGPCLPCKYFEKNDEKHHCSETGYHVPLKCSEIADTESKEIKNKVKRRLSSIQEHSTIVEEHVLTAIDNFKWRKLLRDSSSQDFGNQSYISYRSCIPVDGEEKLSVLGFEVIMVGLLLISGPIVYVRQKRCTSIPGAGFMRIPVNAPRF</sequence>
<evidence type="ECO:0000256" key="2">
    <source>
        <dbReference type="SAM" id="SignalP"/>
    </source>
</evidence>
<feature type="chain" id="PRO_5043052564" evidence="2">
    <location>
        <begin position="21"/>
        <end position="210"/>
    </location>
</feature>